<accession>A0A2S4Q0H8</accession>
<gene>
    <name evidence="1" type="ORF">EPUL_001651</name>
</gene>
<name>A0A2S4Q0H8_9PEZI</name>
<keyword evidence="2" id="KW-1185">Reference proteome</keyword>
<evidence type="ECO:0000313" key="1">
    <source>
        <dbReference type="EMBL" id="POS87793.1"/>
    </source>
</evidence>
<dbReference type="AlphaFoldDB" id="A0A2S4Q0H8"/>
<dbReference type="Proteomes" id="UP000237438">
    <property type="component" value="Unassembled WGS sequence"/>
</dbReference>
<comment type="caution">
    <text evidence="1">The sequence shown here is derived from an EMBL/GenBank/DDBJ whole genome shotgun (WGS) entry which is preliminary data.</text>
</comment>
<proteinExistence type="predicted"/>
<sequence>MTRSCNSYATKGQSSALKRTLRRFCNGLRGCKRSYSNELAHIQFNELWAEKWECQIEEPIQKKRKFKNPCLETIPEEQEYYDDMKKAMVYYPIEIEDHNADCVVFDNKSSPIRNMKKRLVSKPHVLF</sequence>
<dbReference type="EMBL" id="PEDP01000069">
    <property type="protein sequence ID" value="POS87793.1"/>
    <property type="molecule type" value="Genomic_DNA"/>
</dbReference>
<protein>
    <submittedName>
        <fullName evidence="1">Uncharacterized protein</fullName>
    </submittedName>
</protein>
<evidence type="ECO:0000313" key="2">
    <source>
        <dbReference type="Proteomes" id="UP000237438"/>
    </source>
</evidence>
<organism evidence="1 2">
    <name type="scientific">Erysiphe pulchra</name>
    <dbReference type="NCBI Taxonomy" id="225359"/>
    <lineage>
        <taxon>Eukaryota</taxon>
        <taxon>Fungi</taxon>
        <taxon>Dikarya</taxon>
        <taxon>Ascomycota</taxon>
        <taxon>Pezizomycotina</taxon>
        <taxon>Leotiomycetes</taxon>
        <taxon>Erysiphales</taxon>
        <taxon>Erysiphaceae</taxon>
        <taxon>Erysiphe</taxon>
    </lineage>
</organism>
<reference evidence="1 2" key="1">
    <citation type="submission" date="2017-10" db="EMBL/GenBank/DDBJ databases">
        <title>Development of genomic resources for the powdery mildew, Erysiphe pulchra.</title>
        <authorList>
            <person name="Wadl P.A."/>
            <person name="Mack B.M."/>
            <person name="Moore G."/>
            <person name="Beltz S.B."/>
        </authorList>
    </citation>
    <scope>NUCLEOTIDE SEQUENCE [LARGE SCALE GENOMIC DNA]</scope>
    <source>
        <strain evidence="1">Cflorida</strain>
    </source>
</reference>
<dbReference type="OrthoDB" id="3598379at2759"/>